<keyword evidence="1" id="KW-0614">Plasmid</keyword>
<geneLocation type="plasmid" evidence="1 2">
    <name>unnamed1</name>
</geneLocation>
<reference evidence="1 2" key="1">
    <citation type="submission" date="2020-04" db="EMBL/GenBank/DDBJ databases">
        <title>Genome sequencing of novel species.</title>
        <authorList>
            <person name="Heo J."/>
            <person name="Kim S.-J."/>
            <person name="Kim J.-S."/>
            <person name="Hong S.-B."/>
            <person name="Kwon S.-W."/>
        </authorList>
    </citation>
    <scope>NUCLEOTIDE SEQUENCE [LARGE SCALE GENOMIC DNA]</scope>
    <source>
        <strain evidence="1 2">CJU-R4</strain>
        <plasmid evidence="1 2">unnamed1</plasmid>
    </source>
</reference>
<proteinExistence type="predicted"/>
<keyword evidence="2" id="KW-1185">Reference proteome</keyword>
<evidence type="ECO:0000313" key="1">
    <source>
        <dbReference type="EMBL" id="QJD81549.1"/>
    </source>
</evidence>
<dbReference type="Proteomes" id="UP000501128">
    <property type="component" value="Plasmid unnamed1"/>
</dbReference>
<dbReference type="AlphaFoldDB" id="A0A7L5DSU1"/>
<name>A0A7L5DSU1_9BACT</name>
<sequence length="312" mass="35695">MKRVSVLQKRHKGNLPIRVFSKDTLSHFQELYTGFSDEIKHELSYGGLQPKVYYDCHKTPIVDRACLMPQECPGELGTPNSYLYVKESYCAALWCLCYAVLTIYKENGTHKPNFQPDVDVFNYGLSLYQHWSPWDKHLLANPEEFDEAETQHISAVNGLFLYGIAFVLCHEFTHQQLGHSSEPISTEESIKDEFAADEGALKTMRRATEGRGLDEVNSIKLGTLLGSGSILFPESTWSGGPSHPDTDQRLTRILENLTDGDEESDLWEFGRILLLLWGLIHNKDFNRPKSNEARRGHFYALLDWMKAQQDFM</sequence>
<dbReference type="RefSeq" id="WP_169553567.1">
    <property type="nucleotide sequence ID" value="NZ_CP051678.1"/>
</dbReference>
<protein>
    <submittedName>
        <fullName evidence="1">Uncharacterized protein</fullName>
    </submittedName>
</protein>
<dbReference type="EMBL" id="CP051678">
    <property type="protein sequence ID" value="QJD81549.1"/>
    <property type="molecule type" value="Genomic_DNA"/>
</dbReference>
<evidence type="ECO:0000313" key="2">
    <source>
        <dbReference type="Proteomes" id="UP000501128"/>
    </source>
</evidence>
<gene>
    <name evidence="1" type="ORF">HH216_24575</name>
</gene>
<dbReference type="KEGG" id="srho:HH216_24575"/>
<organism evidence="1 2">
    <name type="scientific">Spirosoma rhododendri</name>
    <dbReference type="NCBI Taxonomy" id="2728024"/>
    <lineage>
        <taxon>Bacteria</taxon>
        <taxon>Pseudomonadati</taxon>
        <taxon>Bacteroidota</taxon>
        <taxon>Cytophagia</taxon>
        <taxon>Cytophagales</taxon>
        <taxon>Cytophagaceae</taxon>
        <taxon>Spirosoma</taxon>
    </lineage>
</organism>
<accession>A0A7L5DSU1</accession>